<feature type="region of interest" description="Disordered" evidence="1">
    <location>
        <begin position="107"/>
        <end position="131"/>
    </location>
</feature>
<evidence type="ECO:0000256" key="1">
    <source>
        <dbReference type="SAM" id="MobiDB-lite"/>
    </source>
</evidence>
<sequence>MTAYAQNASASGGGYASLTSSLLARKGEALPAVDAVAHEGVDVEMRPMQPPMQPANSQDSTSSYSGDSDPLENSDYQQNSVRLVHSTQAAPISGDAPDIWALPRVPRQRSSAGRPVAHKPVTKAEPKSGPYSDLLNRKASVTLKMPTRDLVRLRVAARDLDMSCQNIILEALECYLDANGVPSDMNDSAILRETARMIKRARARRQS</sequence>
<dbReference type="EMBL" id="JBEHZE010000001">
    <property type="protein sequence ID" value="MEX6632197.1"/>
    <property type="molecule type" value="Genomic_DNA"/>
</dbReference>
<proteinExistence type="predicted"/>
<evidence type="ECO:0008006" key="4">
    <source>
        <dbReference type="Google" id="ProtNLM"/>
    </source>
</evidence>
<evidence type="ECO:0000313" key="2">
    <source>
        <dbReference type="EMBL" id="MEX6632197.1"/>
    </source>
</evidence>
<feature type="compositionally biased region" description="Low complexity" evidence="1">
    <location>
        <begin position="57"/>
        <end position="68"/>
    </location>
</feature>
<dbReference type="Proteomes" id="UP001560685">
    <property type="component" value="Unassembled WGS sequence"/>
</dbReference>
<organism evidence="2 3">
    <name type="scientific">Hyphococcus lacteus</name>
    <dbReference type="NCBI Taxonomy" id="3143536"/>
    <lineage>
        <taxon>Bacteria</taxon>
        <taxon>Pseudomonadati</taxon>
        <taxon>Pseudomonadota</taxon>
        <taxon>Alphaproteobacteria</taxon>
        <taxon>Parvularculales</taxon>
        <taxon>Parvularculaceae</taxon>
        <taxon>Hyphococcus</taxon>
    </lineage>
</organism>
<gene>
    <name evidence="2" type="ORF">ABFZ84_01425</name>
</gene>
<evidence type="ECO:0000313" key="3">
    <source>
        <dbReference type="Proteomes" id="UP001560685"/>
    </source>
</evidence>
<protein>
    <recommendedName>
        <fullName evidence="4">Ribbon-helix-helix protein CopG domain-containing protein</fullName>
    </recommendedName>
</protein>
<name>A0ABV3Z090_9PROT</name>
<dbReference type="RefSeq" id="WP_369312034.1">
    <property type="nucleotide sequence ID" value="NZ_JBEHZE010000001.1"/>
</dbReference>
<reference evidence="2 3" key="1">
    <citation type="submission" date="2024-05" db="EMBL/GenBank/DDBJ databases">
        <title>Three bacterial strains, DH-69, EH-24, and ECK-19 isolated from coastal sediments.</title>
        <authorList>
            <person name="Ye Y.-Q."/>
            <person name="Du Z.-J."/>
        </authorList>
    </citation>
    <scope>NUCLEOTIDE SEQUENCE [LARGE SCALE GENOMIC DNA]</scope>
    <source>
        <strain evidence="2 3">ECK-19</strain>
    </source>
</reference>
<keyword evidence="3" id="KW-1185">Reference proteome</keyword>
<comment type="caution">
    <text evidence="2">The sequence shown here is derived from an EMBL/GenBank/DDBJ whole genome shotgun (WGS) entry which is preliminary data.</text>
</comment>
<accession>A0ABV3Z090</accession>
<feature type="region of interest" description="Disordered" evidence="1">
    <location>
        <begin position="40"/>
        <end position="75"/>
    </location>
</feature>